<feature type="binding site" evidence="13">
    <location>
        <position position="493"/>
    </location>
    <ligand>
        <name>K(+)</name>
        <dbReference type="ChEBI" id="CHEBI:29103"/>
        <note>ligand shared between two tetrameric partners</note>
    </ligand>
</feature>
<evidence type="ECO:0000256" key="20">
    <source>
        <dbReference type="RuleBase" id="RU003928"/>
    </source>
</evidence>
<dbReference type="EC" id="1.1.1.205" evidence="13 20"/>
<evidence type="ECO:0000256" key="19">
    <source>
        <dbReference type="RuleBase" id="RU003927"/>
    </source>
</evidence>
<feature type="binding site" evidence="13 15">
    <location>
        <position position="437"/>
    </location>
    <ligand>
        <name>IMP</name>
        <dbReference type="ChEBI" id="CHEBI:58053"/>
    </ligand>
</feature>
<feature type="binding site" evidence="13">
    <location>
        <position position="492"/>
    </location>
    <ligand>
        <name>K(+)</name>
        <dbReference type="ChEBI" id="CHEBI:29103"/>
        <note>ligand shared between two tetrameric partners</note>
    </ligand>
</feature>
<dbReference type="GO" id="GO:0006183">
    <property type="term" value="P:GTP biosynthetic process"/>
    <property type="evidence" value="ECO:0007669"/>
    <property type="project" value="TreeGrafter"/>
</dbReference>
<feature type="active site" description="Proton acceptor" evidence="13 14">
    <location>
        <position position="422"/>
    </location>
</feature>
<comment type="activity regulation">
    <text evidence="13">Mycophenolic acid (MPA) is a non-competitive inhibitor that prevents formation of the closed enzyme conformation by binding to the same site as the amobile flap. In contrast, mizoribine monophosphate (MZP) is a competitive inhibitor that induces the closed conformation. MPA is a potent inhibitor of mammalian IMPDHs but a poor inhibitor of the bacterial enzymes. MZP is a more potent inhibitor of bacterial IMPDH.</text>
</comment>
<reference evidence="22 23" key="1">
    <citation type="submission" date="2019-01" db="EMBL/GenBank/DDBJ databases">
        <title>Novel species of Cellulomonas.</title>
        <authorList>
            <person name="Liu Q."/>
            <person name="Xin Y.-H."/>
        </authorList>
    </citation>
    <scope>NUCLEOTIDE SEQUENCE [LARGE SCALE GENOMIC DNA]</scope>
    <source>
        <strain evidence="22 23">HLT2-17</strain>
    </source>
</reference>
<evidence type="ECO:0000256" key="10">
    <source>
        <dbReference type="ARBA" id="ARBA00023027"/>
    </source>
</evidence>
<dbReference type="InterPro" id="IPR001093">
    <property type="entry name" value="IMP_DH_GMPRt"/>
</dbReference>
<evidence type="ECO:0000256" key="1">
    <source>
        <dbReference type="ARBA" id="ARBA00001958"/>
    </source>
</evidence>
<dbReference type="GO" id="GO:0000166">
    <property type="term" value="F:nucleotide binding"/>
    <property type="evidence" value="ECO:0007669"/>
    <property type="project" value="UniProtKB-UniRule"/>
</dbReference>
<evidence type="ECO:0000256" key="4">
    <source>
        <dbReference type="ARBA" id="ARBA00022723"/>
    </source>
</evidence>
<feature type="binding site" evidence="13 16">
    <location>
        <begin position="314"/>
        <end position="316"/>
    </location>
    <ligand>
        <name>NAD(+)</name>
        <dbReference type="ChEBI" id="CHEBI:57540"/>
    </ligand>
</feature>
<dbReference type="GO" id="GO:0003938">
    <property type="term" value="F:IMP dehydrogenase activity"/>
    <property type="evidence" value="ECO:0007669"/>
    <property type="project" value="UniProtKB-UniRule"/>
</dbReference>
<dbReference type="OrthoDB" id="9805398at2"/>
<keyword evidence="6 13" id="KW-0332">GMP biosynthesis</keyword>
<comment type="caution">
    <text evidence="13">Lacks conserved residue(s) required for the propagation of feature annotation.</text>
</comment>
<feature type="domain" description="CBS" evidence="21">
    <location>
        <begin position="168"/>
        <end position="225"/>
    </location>
</feature>
<dbReference type="InterPro" id="IPR046342">
    <property type="entry name" value="CBS_dom_sf"/>
</dbReference>
<feature type="binding site" evidence="13 15">
    <location>
        <position position="319"/>
    </location>
    <ligand>
        <name>IMP</name>
        <dbReference type="ChEBI" id="CHEBI:58053"/>
    </ligand>
</feature>
<evidence type="ECO:0000256" key="15">
    <source>
        <dbReference type="PIRSR" id="PIRSR000130-2"/>
    </source>
</evidence>
<keyword evidence="7 13" id="KW-0658">Purine biosynthesis</keyword>
<dbReference type="NCBIfam" id="TIGR01302">
    <property type="entry name" value="IMP_dehydrog"/>
    <property type="match status" value="1"/>
</dbReference>
<keyword evidence="11 18" id="KW-0129">CBS domain</keyword>
<feature type="binding site" evidence="13">
    <location>
        <position position="262"/>
    </location>
    <ligand>
        <name>NAD(+)</name>
        <dbReference type="ChEBI" id="CHEBI:57540"/>
    </ligand>
</feature>
<evidence type="ECO:0000256" key="6">
    <source>
        <dbReference type="ARBA" id="ARBA00022749"/>
    </source>
</evidence>
<dbReference type="GO" id="GO:0046872">
    <property type="term" value="F:metal ion binding"/>
    <property type="evidence" value="ECO:0007669"/>
    <property type="project" value="UniProtKB-UniRule"/>
</dbReference>
<evidence type="ECO:0000256" key="12">
    <source>
        <dbReference type="ARBA" id="ARBA00048028"/>
    </source>
</evidence>
<dbReference type="PROSITE" id="PS00487">
    <property type="entry name" value="IMP_DH_GMP_RED"/>
    <property type="match status" value="1"/>
</dbReference>
<comment type="pathway">
    <text evidence="13 20">Purine metabolism; XMP biosynthesis via de novo pathway; XMP from IMP: step 1/1.</text>
</comment>
<comment type="subunit">
    <text evidence="3 13">Homotetramer.</text>
</comment>
<dbReference type="AlphaFoldDB" id="A0A4Q5N1W9"/>
<comment type="caution">
    <text evidence="22">The sequence shown here is derived from an EMBL/GenBank/DDBJ whole genome shotgun (WGS) entry which is preliminary data.</text>
</comment>
<protein>
    <recommendedName>
        <fullName evidence="13 20">Inosine-5'-monophosphate dehydrogenase</fullName>
        <shortName evidence="13">IMP dehydrogenase</shortName>
        <shortName evidence="13">IMPD</shortName>
        <shortName evidence="13">IMPDH</shortName>
        <ecNumber evidence="13 20">1.1.1.205</ecNumber>
    </recommendedName>
</protein>
<feature type="binding site" evidence="13 15">
    <location>
        <begin position="377"/>
        <end position="378"/>
    </location>
    <ligand>
        <name>IMP</name>
        <dbReference type="ChEBI" id="CHEBI:58053"/>
    </ligand>
</feature>
<evidence type="ECO:0000256" key="2">
    <source>
        <dbReference type="ARBA" id="ARBA00005502"/>
    </source>
</evidence>
<feature type="binding site" description="in other chain" evidence="13 17">
    <location>
        <position position="321"/>
    </location>
    <ligand>
        <name>K(+)</name>
        <dbReference type="ChEBI" id="CHEBI:29103"/>
        <note>ligand shared between two tetrameric partners</note>
    </ligand>
</feature>
<dbReference type="PANTHER" id="PTHR11911:SF111">
    <property type="entry name" value="INOSINE-5'-MONOPHOSPHATE DEHYDROGENASE"/>
    <property type="match status" value="1"/>
</dbReference>
<evidence type="ECO:0000313" key="23">
    <source>
        <dbReference type="Proteomes" id="UP000293764"/>
    </source>
</evidence>
<feature type="binding site" description="in other chain" evidence="13 17">
    <location>
        <position position="316"/>
    </location>
    <ligand>
        <name>K(+)</name>
        <dbReference type="ChEBI" id="CHEBI:29103"/>
        <note>ligand shared between two tetrameric partners</note>
    </ligand>
</feature>
<gene>
    <name evidence="13 22" type="primary">guaB</name>
    <name evidence="22" type="ORF">EUA98_04205</name>
</gene>
<name>A0A4Q5N1W9_9MICO</name>
<feature type="binding site" evidence="13 15">
    <location>
        <begin position="354"/>
        <end position="356"/>
    </location>
    <ligand>
        <name>IMP</name>
        <dbReference type="ChEBI" id="CHEBI:58053"/>
    </ligand>
</feature>
<comment type="catalytic activity">
    <reaction evidence="12 13 20">
        <text>IMP + NAD(+) + H2O = XMP + NADH + H(+)</text>
        <dbReference type="Rhea" id="RHEA:11708"/>
        <dbReference type="ChEBI" id="CHEBI:15377"/>
        <dbReference type="ChEBI" id="CHEBI:15378"/>
        <dbReference type="ChEBI" id="CHEBI:57464"/>
        <dbReference type="ChEBI" id="CHEBI:57540"/>
        <dbReference type="ChEBI" id="CHEBI:57945"/>
        <dbReference type="ChEBI" id="CHEBI:58053"/>
        <dbReference type="EC" id="1.1.1.205"/>
    </reaction>
</comment>
<dbReference type="EMBL" id="SDWW01000007">
    <property type="protein sequence ID" value="RYV52182.1"/>
    <property type="molecule type" value="Genomic_DNA"/>
</dbReference>
<dbReference type="GO" id="GO:0006177">
    <property type="term" value="P:GMP biosynthetic process"/>
    <property type="evidence" value="ECO:0007669"/>
    <property type="project" value="UniProtKB-UniRule"/>
</dbReference>
<dbReference type="SMART" id="SM01240">
    <property type="entry name" value="IMPDH"/>
    <property type="match status" value="1"/>
</dbReference>
<dbReference type="InterPro" id="IPR013785">
    <property type="entry name" value="Aldolase_TIM"/>
</dbReference>
<dbReference type="CDD" id="cd04601">
    <property type="entry name" value="CBS_pair_IMPDH"/>
    <property type="match status" value="1"/>
</dbReference>
<dbReference type="SMART" id="SM00116">
    <property type="entry name" value="CBS"/>
    <property type="match status" value="2"/>
</dbReference>
<keyword evidence="23" id="KW-1185">Reference proteome</keyword>
<dbReference type="SUPFAM" id="SSF54631">
    <property type="entry name" value="CBS-domain pair"/>
    <property type="match status" value="1"/>
</dbReference>
<feature type="binding site" evidence="13">
    <location>
        <position position="491"/>
    </location>
    <ligand>
        <name>K(+)</name>
        <dbReference type="ChEBI" id="CHEBI:29103"/>
        <note>ligand shared between two tetrameric partners</note>
    </ligand>
</feature>
<comment type="cofactor">
    <cofactor evidence="1 13">
        <name>K(+)</name>
        <dbReference type="ChEBI" id="CHEBI:29103"/>
    </cofactor>
</comment>
<evidence type="ECO:0000256" key="16">
    <source>
        <dbReference type="PIRSR" id="PIRSR000130-3"/>
    </source>
</evidence>
<keyword evidence="10 13" id="KW-0520">NAD</keyword>
<dbReference type="SUPFAM" id="SSF51412">
    <property type="entry name" value="Inosine monophosphate dehydrogenase (IMPDH)"/>
    <property type="match status" value="1"/>
</dbReference>
<dbReference type="InterPro" id="IPR015875">
    <property type="entry name" value="IMP_DH/GMP_Rdtase_CS"/>
</dbReference>
<dbReference type="CDD" id="cd00381">
    <property type="entry name" value="IMPDH"/>
    <property type="match status" value="1"/>
</dbReference>
<keyword evidence="4 13" id="KW-0479">Metal-binding</keyword>
<sequence length="509" mass="53951">MTELGTPGSAVPRDPFGLIGLTYDDVLLLPGESDVVPSEVDTTSRLTRKISVAVPLSSAAMDTVTEARMAIAMARQGGIGVLHRNLSIEDQAHQVDLVKRSESGMITDPVTVGPDASLAELDALCSKYRVSGLPVIDENRVLLGIITNRDLRFVPQSDFAHRRVREAMTPMPLITAPVGCSRDEAAALLAKHKIEKLPLVDPAGRLSGLITVKDFVKTEQYPDATKDDEGRLRVAAGVGFFGDAWERAIALVDSGVDIIVVDTAHGHAQAMLEMIHRLKTDPAARGVEVIGGNVATRAGAQALVDAGVDGVKVGVGPGSICTTRVVAGVGVPQITAIYEASKATKPAGVPLIGDGGLQYSGDIAKALVAGADTVMLGSLLAGCEESPGDLVFVNGKQYKHYRGMGSLGAMASRGRVSYSKDRYFQADVVSDEKIVPEGIEGQVPFRGPLRFVAHQLVGGLHQSMFYVGARTIAELQERGQFIRITPAGLKESHPHDIQMTIEAPNYASR</sequence>
<feature type="domain" description="CBS" evidence="21">
    <location>
        <begin position="105"/>
        <end position="164"/>
    </location>
</feature>
<comment type="function">
    <text evidence="13">Catalyzes the conversion of inosine 5'-phosphate (IMP) to xanthosine 5'-phosphate (XMP), the first committed and rate-limiting step in the de novo synthesis of guanine nucleotides, and therefore plays an important role in the regulation of cell growth.</text>
</comment>
<evidence type="ECO:0000256" key="7">
    <source>
        <dbReference type="ARBA" id="ARBA00022755"/>
    </source>
</evidence>
<feature type="binding site" evidence="16">
    <location>
        <begin position="262"/>
        <end position="264"/>
    </location>
    <ligand>
        <name>NAD(+)</name>
        <dbReference type="ChEBI" id="CHEBI:57540"/>
    </ligand>
</feature>
<keyword evidence="5" id="KW-0677">Repeat</keyword>
<dbReference type="PROSITE" id="PS51371">
    <property type="entry name" value="CBS"/>
    <property type="match status" value="2"/>
</dbReference>
<keyword evidence="8 13" id="KW-0630">Potassium</keyword>
<evidence type="ECO:0000256" key="3">
    <source>
        <dbReference type="ARBA" id="ARBA00011881"/>
    </source>
</evidence>
<evidence type="ECO:0000256" key="8">
    <source>
        <dbReference type="ARBA" id="ARBA00022958"/>
    </source>
</evidence>
<dbReference type="InterPro" id="IPR005990">
    <property type="entry name" value="IMP_DH"/>
</dbReference>
<dbReference type="Gene3D" id="3.20.20.70">
    <property type="entry name" value="Aldolase class I"/>
    <property type="match status" value="1"/>
</dbReference>
<evidence type="ECO:0000256" key="11">
    <source>
        <dbReference type="ARBA" id="ARBA00023122"/>
    </source>
</evidence>
<dbReference type="Proteomes" id="UP000293764">
    <property type="component" value="Unassembled WGS sequence"/>
</dbReference>
<dbReference type="Pfam" id="PF00478">
    <property type="entry name" value="IMPDH"/>
    <property type="match status" value="1"/>
</dbReference>
<comment type="similarity">
    <text evidence="2 13 19">Belongs to the IMPDH/GMPR family.</text>
</comment>
<dbReference type="InterPro" id="IPR000644">
    <property type="entry name" value="CBS_dom"/>
</dbReference>
<organism evidence="22 23">
    <name type="scientific">Pengzhenrongella frigida</name>
    <dbReference type="NCBI Taxonomy" id="1259133"/>
    <lineage>
        <taxon>Bacteria</taxon>
        <taxon>Bacillati</taxon>
        <taxon>Actinomycetota</taxon>
        <taxon>Actinomycetes</taxon>
        <taxon>Micrococcales</taxon>
        <taxon>Pengzhenrongella</taxon>
    </lineage>
</organism>
<dbReference type="UniPathway" id="UPA00601">
    <property type="reaction ID" value="UER00295"/>
</dbReference>
<dbReference type="Pfam" id="PF00571">
    <property type="entry name" value="CBS"/>
    <property type="match status" value="2"/>
</dbReference>
<evidence type="ECO:0000256" key="5">
    <source>
        <dbReference type="ARBA" id="ARBA00022737"/>
    </source>
</evidence>
<evidence type="ECO:0000256" key="13">
    <source>
        <dbReference type="HAMAP-Rule" id="MF_01964"/>
    </source>
</evidence>
<dbReference type="RefSeq" id="WP_130101422.1">
    <property type="nucleotide sequence ID" value="NZ_SDWW01000007.1"/>
</dbReference>
<evidence type="ECO:0000256" key="9">
    <source>
        <dbReference type="ARBA" id="ARBA00023002"/>
    </source>
</evidence>
<evidence type="ECO:0000256" key="17">
    <source>
        <dbReference type="PIRSR" id="PIRSR000130-4"/>
    </source>
</evidence>
<feature type="binding site" evidence="13 15">
    <location>
        <begin position="401"/>
        <end position="405"/>
    </location>
    <ligand>
        <name>IMP</name>
        <dbReference type="ChEBI" id="CHEBI:58053"/>
    </ligand>
</feature>
<feature type="active site" description="Thioimidate intermediate" evidence="13 14">
    <location>
        <position position="321"/>
    </location>
</feature>
<dbReference type="HAMAP" id="MF_01964">
    <property type="entry name" value="IMPDH"/>
    <property type="match status" value="1"/>
</dbReference>
<evidence type="ECO:0000313" key="22">
    <source>
        <dbReference type="EMBL" id="RYV52182.1"/>
    </source>
</evidence>
<feature type="binding site" description="in other chain" evidence="13 17">
    <location>
        <position position="318"/>
    </location>
    <ligand>
        <name>K(+)</name>
        <dbReference type="ChEBI" id="CHEBI:29103"/>
        <note>ligand shared between two tetrameric partners</note>
    </ligand>
</feature>
<evidence type="ECO:0000256" key="18">
    <source>
        <dbReference type="PROSITE-ProRule" id="PRU00703"/>
    </source>
</evidence>
<keyword evidence="9 13" id="KW-0560">Oxidoreductase</keyword>
<dbReference type="FunFam" id="3.20.20.70:FF:000003">
    <property type="entry name" value="GMP reductase"/>
    <property type="match status" value="1"/>
</dbReference>
<dbReference type="PIRSF" id="PIRSF000130">
    <property type="entry name" value="IMPDH"/>
    <property type="match status" value="1"/>
</dbReference>
<proteinExistence type="inferred from homology"/>
<accession>A0A4Q5N1W9</accession>
<dbReference type="PANTHER" id="PTHR11911">
    <property type="entry name" value="INOSINE-5-MONOPHOSPHATE DEHYDROGENASE RELATED"/>
    <property type="match status" value="1"/>
</dbReference>
<evidence type="ECO:0000256" key="14">
    <source>
        <dbReference type="PIRSR" id="PIRSR000130-1"/>
    </source>
</evidence>
<evidence type="ECO:0000259" key="21">
    <source>
        <dbReference type="PROSITE" id="PS51371"/>
    </source>
</evidence>